<dbReference type="GO" id="GO:0045503">
    <property type="term" value="F:dynein light chain binding"/>
    <property type="evidence" value="ECO:0007669"/>
    <property type="project" value="TreeGrafter"/>
</dbReference>
<reference evidence="6 7" key="1">
    <citation type="journal article" date="2018" name="Mol. Biol. Evol.">
        <title>Broad Genomic Sampling Reveals a Smut Pathogenic Ancestry of the Fungal Clade Ustilaginomycotina.</title>
        <authorList>
            <person name="Kijpornyongpan T."/>
            <person name="Mondo S.J."/>
            <person name="Barry K."/>
            <person name="Sandor L."/>
            <person name="Lee J."/>
            <person name="Lipzen A."/>
            <person name="Pangilinan J."/>
            <person name="LaButti K."/>
            <person name="Hainaut M."/>
            <person name="Henrissat B."/>
            <person name="Grigoriev I.V."/>
            <person name="Spatafora J.W."/>
            <person name="Aime M.C."/>
        </authorList>
    </citation>
    <scope>NUCLEOTIDE SEQUENCE [LARGE SCALE GENOMIC DNA]</scope>
    <source>
        <strain evidence="6 7">MCA 4186</strain>
    </source>
</reference>
<comment type="subcellular location">
    <subcellularLocation>
        <location evidence="1">Cytoplasm</location>
    </subcellularLocation>
</comment>
<feature type="compositionally biased region" description="Low complexity" evidence="5">
    <location>
        <begin position="168"/>
        <end position="186"/>
    </location>
</feature>
<evidence type="ECO:0000256" key="1">
    <source>
        <dbReference type="ARBA" id="ARBA00004496"/>
    </source>
</evidence>
<dbReference type="PANTHER" id="PTHR12442:SF22">
    <property type="entry name" value="CYTOPLASMIC DYNEIN 1 INTERMEDIATE CHAIN-RELATED"/>
    <property type="match status" value="1"/>
</dbReference>
<dbReference type="InterPro" id="IPR036322">
    <property type="entry name" value="WD40_repeat_dom_sf"/>
</dbReference>
<dbReference type="AlphaFoldDB" id="A0A316Z4U2"/>
<dbReference type="FunFam" id="2.130.10.10:FF:001070">
    <property type="entry name" value="Dynein intermediate chain, cytosolic"/>
    <property type="match status" value="1"/>
</dbReference>
<protein>
    <submittedName>
        <fullName evidence="6">WD40 repeat-like protein</fullName>
    </submittedName>
</protein>
<organism evidence="6 7">
    <name type="scientific">Tilletiopsis washingtonensis</name>
    <dbReference type="NCBI Taxonomy" id="58919"/>
    <lineage>
        <taxon>Eukaryota</taxon>
        <taxon>Fungi</taxon>
        <taxon>Dikarya</taxon>
        <taxon>Basidiomycota</taxon>
        <taxon>Ustilaginomycotina</taxon>
        <taxon>Exobasidiomycetes</taxon>
        <taxon>Entylomatales</taxon>
        <taxon>Entylomatales incertae sedis</taxon>
        <taxon>Tilletiopsis</taxon>
    </lineage>
</organism>
<feature type="region of interest" description="Disordered" evidence="5">
    <location>
        <begin position="168"/>
        <end position="211"/>
    </location>
</feature>
<dbReference type="EMBL" id="KZ819298">
    <property type="protein sequence ID" value="PWN96571.1"/>
    <property type="molecule type" value="Genomic_DNA"/>
</dbReference>
<evidence type="ECO:0000256" key="2">
    <source>
        <dbReference type="ARBA" id="ARBA00022490"/>
    </source>
</evidence>
<accession>A0A316Z4U2</accession>
<keyword evidence="4" id="KW-0677">Repeat</keyword>
<sequence>MSASDTRRRAEIEAKRAKLAELKRAREERSSRIAAGRAAGSGLVSEATTPASRKDIDDLVGSLLGHRGGSSGVSSPSHASAPLPLDGASSSSPRRPTAAATDSEYAESAVGGSSVPGIRVERGDGEVVGIAKSEPDEPAKEYYTKEVQTAAPVERVYYTKEVQTTAVSPPLLPTAPASAAPALPTLDGAADGKREEENEDEADKSMRQEEEQLEREIEEGLRELSIAELGAIYSAPDFSDFVELSSKIVERALTDSYDFMKDYRADGVAVDDDEEGRQVKRARTFWDEKLCRGRSLTDLDWSTKHPELVVASYSRAENGASDEPDGLVLVWNMHLADRPEFVFHAQTDVLSVLFSPFNPSLIIGGTYSGQILIWDTRARSLPVLKTPLSATGHTHPVYSLQMAGTQNAHNLVSASTDGLVCSWTLDMLARPQDALELVNVHHNKTDEVAVVCMGFPDQETINFCVGTEEGHIYAANRFARAGAQAGLDAHEVYRSHEAPVTSIHFHPLAGPVDFSDLFLSTSMDWTTRLWRVKGGVAGASGRPSSSASGSLRPLHTCEEATDYVYDARWHPLHPALFAQVDGSGHLDLFNLNVDAERPVISTAVGSGQPLNKVAWDRREGRRVATGGADGRLYVFDIGALAVPREDEWLALRKTIGHLLVASGQDLSISGAAVNAATAGSDGAGLSAARDLEWQSQRTAAAAR</sequence>
<proteinExistence type="predicted"/>
<dbReference type="InterPro" id="IPR001680">
    <property type="entry name" value="WD40_rpt"/>
</dbReference>
<dbReference type="GeneID" id="37270403"/>
<feature type="compositionally biased region" description="Basic and acidic residues" evidence="5">
    <location>
        <begin position="22"/>
        <end position="31"/>
    </location>
</feature>
<evidence type="ECO:0000256" key="3">
    <source>
        <dbReference type="ARBA" id="ARBA00022574"/>
    </source>
</evidence>
<dbReference type="Proteomes" id="UP000245946">
    <property type="component" value="Unassembled WGS sequence"/>
</dbReference>
<dbReference type="SUPFAM" id="SSF50978">
    <property type="entry name" value="WD40 repeat-like"/>
    <property type="match status" value="1"/>
</dbReference>
<evidence type="ECO:0000313" key="6">
    <source>
        <dbReference type="EMBL" id="PWN96571.1"/>
    </source>
</evidence>
<dbReference type="Pfam" id="PF00400">
    <property type="entry name" value="WD40"/>
    <property type="match status" value="1"/>
</dbReference>
<feature type="compositionally biased region" description="Low complexity" evidence="5">
    <location>
        <begin position="72"/>
        <end position="101"/>
    </location>
</feature>
<feature type="compositionally biased region" description="Basic and acidic residues" evidence="5">
    <location>
        <begin position="133"/>
        <end position="144"/>
    </location>
</feature>
<evidence type="ECO:0000256" key="4">
    <source>
        <dbReference type="ARBA" id="ARBA00022737"/>
    </source>
</evidence>
<evidence type="ECO:0000313" key="7">
    <source>
        <dbReference type="Proteomes" id="UP000245946"/>
    </source>
</evidence>
<dbReference type="PANTHER" id="PTHR12442">
    <property type="entry name" value="DYNEIN INTERMEDIATE CHAIN"/>
    <property type="match status" value="1"/>
</dbReference>
<dbReference type="STRING" id="58919.A0A316Z4U2"/>
<dbReference type="GO" id="GO:0045504">
    <property type="term" value="F:dynein heavy chain binding"/>
    <property type="evidence" value="ECO:0007669"/>
    <property type="project" value="TreeGrafter"/>
</dbReference>
<feature type="region of interest" description="Disordered" evidence="5">
    <location>
        <begin position="22"/>
        <end position="144"/>
    </location>
</feature>
<dbReference type="RefSeq" id="XP_025596850.1">
    <property type="nucleotide sequence ID" value="XM_025742859.1"/>
</dbReference>
<dbReference type="SMART" id="SM00320">
    <property type="entry name" value="WD40"/>
    <property type="match status" value="5"/>
</dbReference>
<name>A0A316Z4U2_9BASI</name>
<dbReference type="GO" id="GO:0005737">
    <property type="term" value="C:cytoplasm"/>
    <property type="evidence" value="ECO:0007669"/>
    <property type="project" value="UniProtKB-SubCell"/>
</dbReference>
<dbReference type="InterPro" id="IPR015943">
    <property type="entry name" value="WD40/YVTN_repeat-like_dom_sf"/>
</dbReference>
<dbReference type="Gene3D" id="2.130.10.10">
    <property type="entry name" value="YVTN repeat-like/Quinoprotein amine dehydrogenase"/>
    <property type="match status" value="2"/>
</dbReference>
<dbReference type="GO" id="GO:0005868">
    <property type="term" value="C:cytoplasmic dynein complex"/>
    <property type="evidence" value="ECO:0007669"/>
    <property type="project" value="TreeGrafter"/>
</dbReference>
<feature type="compositionally biased region" description="Low complexity" evidence="5">
    <location>
        <begin position="32"/>
        <end position="42"/>
    </location>
</feature>
<keyword evidence="7" id="KW-1185">Reference proteome</keyword>
<keyword evidence="3" id="KW-0853">WD repeat</keyword>
<gene>
    <name evidence="6" type="ORF">FA09DRAFT_331073</name>
</gene>
<dbReference type="InterPro" id="IPR050687">
    <property type="entry name" value="Dynein_IC"/>
</dbReference>
<dbReference type="GO" id="GO:0010970">
    <property type="term" value="P:transport along microtubule"/>
    <property type="evidence" value="ECO:0007669"/>
    <property type="project" value="TreeGrafter"/>
</dbReference>
<evidence type="ECO:0000256" key="5">
    <source>
        <dbReference type="SAM" id="MobiDB-lite"/>
    </source>
</evidence>
<keyword evidence="2" id="KW-0963">Cytoplasm</keyword>
<dbReference type="OrthoDB" id="366230at2759"/>